<feature type="domain" description="Histidine kinase" evidence="17">
    <location>
        <begin position="305"/>
        <end position="521"/>
    </location>
</feature>
<feature type="transmembrane region" description="Helical" evidence="16">
    <location>
        <begin position="43"/>
        <end position="62"/>
    </location>
</feature>
<dbReference type="Proteomes" id="UP000230842">
    <property type="component" value="Unassembled WGS sequence"/>
</dbReference>
<dbReference type="InterPro" id="IPR004358">
    <property type="entry name" value="Sig_transdc_His_kin-like_C"/>
</dbReference>
<feature type="domain" description="HAMP" evidence="18">
    <location>
        <begin position="238"/>
        <end position="290"/>
    </location>
</feature>
<dbReference type="SUPFAM" id="SSF47384">
    <property type="entry name" value="Homodimeric domain of signal transducing histidine kinase"/>
    <property type="match status" value="1"/>
</dbReference>
<keyword evidence="6" id="KW-0808">Transferase</keyword>
<dbReference type="RefSeq" id="WP_100414975.1">
    <property type="nucleotide sequence ID" value="NZ_PGEZ01000001.1"/>
</dbReference>
<sequence length="547" mass="59113">MRARPPTWLRRGLLRARRLVLPAVSLWRRSVQARVVITTMATSIVVIGVVGWLLLQGVADGLTNARLSVALSESRSGFSAAQQSLDVRAVSEAASGPDVLRTLVNDLAERSGSPPSYLVLLEGPITGGTDRGLEPTVVSSSGLVAESIPDDLAASVAAGDGPAYTFTRLSTETGEPESSAIVVGDLLTMPDGQQTYALYYTFSMADQEDTLALVRNALVYGGIALAVLSSGVAWLVTRQVVTPVRLARRIAERLADGRLEERMVVRGEDDIARLSVSFNKMAESLQRQIRQLEELSRLQHRFVSDVSHELRTPLTTVRMAADILHDARGELDPSLARSTELLQTELARFESLLADLLEISRFDAGAARLEVEPIDLVDLAERVCTQYEALAARHGVSLRVVADGPVPVEADVRRIERIVRNLVANAIHYSGSERVDVLVAQGTTSAAVAVRDYGAGLEPGQSQMVFNRFWRADPSRERSRGGTGLGLAIALEDAVLHNGWLQAWGEPGQGAQFRLTLPRRAGDDPQRSPLPLVPDVEGGALERRGAP</sequence>
<evidence type="ECO:0000256" key="15">
    <source>
        <dbReference type="SAM" id="MobiDB-lite"/>
    </source>
</evidence>
<dbReference type="CDD" id="cd06225">
    <property type="entry name" value="HAMP"/>
    <property type="match status" value="1"/>
</dbReference>
<keyword evidence="4" id="KW-1003">Cell membrane</keyword>
<keyword evidence="13 16" id="KW-0472">Membrane</keyword>
<dbReference type="Pfam" id="PF00672">
    <property type="entry name" value="HAMP"/>
    <property type="match status" value="1"/>
</dbReference>
<dbReference type="InterPro" id="IPR003594">
    <property type="entry name" value="HATPase_dom"/>
</dbReference>
<evidence type="ECO:0000259" key="17">
    <source>
        <dbReference type="PROSITE" id="PS50109"/>
    </source>
</evidence>
<evidence type="ECO:0000256" key="11">
    <source>
        <dbReference type="ARBA" id="ARBA00022989"/>
    </source>
</evidence>
<evidence type="ECO:0000256" key="6">
    <source>
        <dbReference type="ARBA" id="ARBA00022679"/>
    </source>
</evidence>
<dbReference type="SMART" id="SM00387">
    <property type="entry name" value="HATPase_c"/>
    <property type="match status" value="1"/>
</dbReference>
<evidence type="ECO:0000313" key="19">
    <source>
        <dbReference type="EMBL" id="PJJ58540.1"/>
    </source>
</evidence>
<evidence type="ECO:0000256" key="1">
    <source>
        <dbReference type="ARBA" id="ARBA00000085"/>
    </source>
</evidence>
<keyword evidence="10" id="KW-0067">ATP-binding</keyword>
<dbReference type="InterPro" id="IPR036097">
    <property type="entry name" value="HisK_dim/P_sf"/>
</dbReference>
<accession>A0A2M9BKU2</accession>
<evidence type="ECO:0000256" key="10">
    <source>
        <dbReference type="ARBA" id="ARBA00022840"/>
    </source>
</evidence>
<dbReference type="SUPFAM" id="SSF158472">
    <property type="entry name" value="HAMP domain-like"/>
    <property type="match status" value="1"/>
</dbReference>
<keyword evidence="11 16" id="KW-1133">Transmembrane helix</keyword>
<dbReference type="GO" id="GO:0005524">
    <property type="term" value="F:ATP binding"/>
    <property type="evidence" value="ECO:0007669"/>
    <property type="project" value="UniProtKB-KW"/>
</dbReference>
<keyword evidence="7 16" id="KW-0812">Transmembrane</keyword>
<evidence type="ECO:0000256" key="16">
    <source>
        <dbReference type="SAM" id="Phobius"/>
    </source>
</evidence>
<dbReference type="CDD" id="cd00082">
    <property type="entry name" value="HisKA"/>
    <property type="match status" value="1"/>
</dbReference>
<dbReference type="PRINTS" id="PR00344">
    <property type="entry name" value="BCTRLSENSOR"/>
</dbReference>
<dbReference type="InterPro" id="IPR003661">
    <property type="entry name" value="HisK_dim/P_dom"/>
</dbReference>
<dbReference type="Pfam" id="PF00512">
    <property type="entry name" value="HisKA"/>
    <property type="match status" value="1"/>
</dbReference>
<evidence type="ECO:0000256" key="2">
    <source>
        <dbReference type="ARBA" id="ARBA00004651"/>
    </source>
</evidence>
<reference evidence="19 20" key="1">
    <citation type="submission" date="2017-11" db="EMBL/GenBank/DDBJ databases">
        <title>Genomic Encyclopedia of Archaeal and Bacterial Type Strains, Phase II (KMG-II): From Individual Species to Whole Genera.</title>
        <authorList>
            <person name="Goeker M."/>
        </authorList>
    </citation>
    <scope>NUCLEOTIDE SEQUENCE [LARGE SCALE GENOMIC DNA]</scope>
    <source>
        <strain evidence="19 20">DSM 27763</strain>
    </source>
</reference>
<evidence type="ECO:0000259" key="18">
    <source>
        <dbReference type="PROSITE" id="PS50885"/>
    </source>
</evidence>
<keyword evidence="9 19" id="KW-0418">Kinase</keyword>
<dbReference type="SMART" id="SM00388">
    <property type="entry name" value="HisKA"/>
    <property type="match status" value="1"/>
</dbReference>
<dbReference type="FunFam" id="3.30.565.10:FF:000013">
    <property type="entry name" value="Two-component sensor histidine kinase"/>
    <property type="match status" value="1"/>
</dbReference>
<dbReference type="Gene3D" id="3.30.565.10">
    <property type="entry name" value="Histidine kinase-like ATPase, C-terminal domain"/>
    <property type="match status" value="1"/>
</dbReference>
<dbReference type="SMART" id="SM00304">
    <property type="entry name" value="HAMP"/>
    <property type="match status" value="1"/>
</dbReference>
<comment type="caution">
    <text evidence="19">The sequence shown here is derived from an EMBL/GenBank/DDBJ whole genome shotgun (WGS) entry which is preliminary data.</text>
</comment>
<evidence type="ECO:0000256" key="7">
    <source>
        <dbReference type="ARBA" id="ARBA00022692"/>
    </source>
</evidence>
<evidence type="ECO:0000313" key="20">
    <source>
        <dbReference type="Proteomes" id="UP000230842"/>
    </source>
</evidence>
<evidence type="ECO:0000256" key="8">
    <source>
        <dbReference type="ARBA" id="ARBA00022741"/>
    </source>
</evidence>
<evidence type="ECO:0000256" key="4">
    <source>
        <dbReference type="ARBA" id="ARBA00022475"/>
    </source>
</evidence>
<evidence type="ECO:0000256" key="3">
    <source>
        <dbReference type="ARBA" id="ARBA00012438"/>
    </source>
</evidence>
<evidence type="ECO:0000256" key="12">
    <source>
        <dbReference type="ARBA" id="ARBA00023012"/>
    </source>
</evidence>
<organism evidence="19 20">
    <name type="scientific">Mumia flava</name>
    <dbReference type="NCBI Taxonomy" id="1348852"/>
    <lineage>
        <taxon>Bacteria</taxon>
        <taxon>Bacillati</taxon>
        <taxon>Actinomycetota</taxon>
        <taxon>Actinomycetes</taxon>
        <taxon>Propionibacteriales</taxon>
        <taxon>Nocardioidaceae</taxon>
        <taxon>Mumia</taxon>
    </lineage>
</organism>
<dbReference type="InterPro" id="IPR005467">
    <property type="entry name" value="His_kinase_dom"/>
</dbReference>
<dbReference type="AlphaFoldDB" id="A0A2M9BKU2"/>
<dbReference type="InterPro" id="IPR047669">
    <property type="entry name" value="MtrAB_MtrB"/>
</dbReference>
<dbReference type="GO" id="GO:0000155">
    <property type="term" value="F:phosphorelay sensor kinase activity"/>
    <property type="evidence" value="ECO:0007669"/>
    <property type="project" value="InterPro"/>
</dbReference>
<dbReference type="EMBL" id="PGEZ01000001">
    <property type="protein sequence ID" value="PJJ58540.1"/>
    <property type="molecule type" value="Genomic_DNA"/>
</dbReference>
<evidence type="ECO:0000256" key="14">
    <source>
        <dbReference type="ARBA" id="ARBA00035305"/>
    </source>
</evidence>
<dbReference type="OrthoDB" id="9786919at2"/>
<feature type="region of interest" description="Disordered" evidence="15">
    <location>
        <begin position="519"/>
        <end position="547"/>
    </location>
</feature>
<dbReference type="PROSITE" id="PS50885">
    <property type="entry name" value="HAMP"/>
    <property type="match status" value="1"/>
</dbReference>
<proteinExistence type="predicted"/>
<dbReference type="PROSITE" id="PS50109">
    <property type="entry name" value="HIS_KIN"/>
    <property type="match status" value="1"/>
</dbReference>
<dbReference type="PANTHER" id="PTHR43547">
    <property type="entry name" value="TWO-COMPONENT HISTIDINE KINASE"/>
    <property type="match status" value="1"/>
</dbReference>
<dbReference type="PANTHER" id="PTHR43547:SF2">
    <property type="entry name" value="HYBRID SIGNAL TRANSDUCTION HISTIDINE KINASE C"/>
    <property type="match status" value="1"/>
</dbReference>
<comment type="subcellular location">
    <subcellularLocation>
        <location evidence="2">Cell membrane</location>
        <topology evidence="2">Multi-pass membrane protein</topology>
    </subcellularLocation>
</comment>
<protein>
    <recommendedName>
        <fullName evidence="14">Sensor histidine kinase MtrB</fullName>
        <ecNumber evidence="3">2.7.13.3</ecNumber>
    </recommendedName>
</protein>
<gene>
    <name evidence="19" type="ORF">CLV56_2791</name>
</gene>
<keyword evidence="20" id="KW-1185">Reference proteome</keyword>
<evidence type="ECO:0000256" key="5">
    <source>
        <dbReference type="ARBA" id="ARBA00022553"/>
    </source>
</evidence>
<evidence type="ECO:0000256" key="9">
    <source>
        <dbReference type="ARBA" id="ARBA00022777"/>
    </source>
</evidence>
<name>A0A2M9BKU2_9ACTN</name>
<evidence type="ECO:0000256" key="13">
    <source>
        <dbReference type="ARBA" id="ARBA00023136"/>
    </source>
</evidence>
<comment type="catalytic activity">
    <reaction evidence="1">
        <text>ATP + protein L-histidine = ADP + protein N-phospho-L-histidine.</text>
        <dbReference type="EC" id="2.7.13.3"/>
    </reaction>
</comment>
<dbReference type="InterPro" id="IPR036890">
    <property type="entry name" value="HATPase_C_sf"/>
</dbReference>
<dbReference type="SUPFAM" id="SSF55874">
    <property type="entry name" value="ATPase domain of HSP90 chaperone/DNA topoisomerase II/histidine kinase"/>
    <property type="match status" value="1"/>
</dbReference>
<keyword evidence="8" id="KW-0547">Nucleotide-binding</keyword>
<dbReference type="Pfam" id="PF02518">
    <property type="entry name" value="HATPase_c"/>
    <property type="match status" value="1"/>
</dbReference>
<keyword evidence="12" id="KW-0902">Two-component regulatory system</keyword>
<dbReference type="NCBIfam" id="NF040691">
    <property type="entry name" value="MtrAB_MtrB"/>
    <property type="match status" value="1"/>
</dbReference>
<dbReference type="Gene3D" id="6.10.340.10">
    <property type="match status" value="1"/>
</dbReference>
<dbReference type="Gene3D" id="1.10.287.130">
    <property type="match status" value="1"/>
</dbReference>
<keyword evidence="5" id="KW-0597">Phosphoprotein</keyword>
<dbReference type="GO" id="GO:0005886">
    <property type="term" value="C:plasma membrane"/>
    <property type="evidence" value="ECO:0007669"/>
    <property type="project" value="UniProtKB-SubCell"/>
</dbReference>
<dbReference type="EC" id="2.7.13.3" evidence="3"/>
<dbReference type="InterPro" id="IPR003660">
    <property type="entry name" value="HAMP_dom"/>
</dbReference>
<dbReference type="FunFam" id="1.10.287.130:FF:000010">
    <property type="entry name" value="Two-component sensor histidine kinase"/>
    <property type="match status" value="1"/>
</dbReference>